<feature type="transmembrane region" description="Helical" evidence="11">
    <location>
        <begin position="21"/>
        <end position="46"/>
    </location>
</feature>
<name>A0A9Q4AY52_SALAG</name>
<dbReference type="InterPro" id="IPR004513">
    <property type="entry name" value="FtsX"/>
</dbReference>
<keyword evidence="5 10" id="KW-0132">Cell division</keyword>
<evidence type="ECO:0000256" key="6">
    <source>
        <dbReference type="ARBA" id="ARBA00022692"/>
    </source>
</evidence>
<dbReference type="InterPro" id="IPR003838">
    <property type="entry name" value="ABC3_permease_C"/>
</dbReference>
<comment type="subcellular location">
    <subcellularLocation>
        <location evidence="1">Cell membrane</location>
        <topology evidence="1">Multi-pass membrane protein</topology>
    </subcellularLocation>
</comment>
<evidence type="ECO:0000256" key="11">
    <source>
        <dbReference type="SAM" id="Phobius"/>
    </source>
</evidence>
<evidence type="ECO:0000259" key="13">
    <source>
        <dbReference type="Pfam" id="PF18075"/>
    </source>
</evidence>
<proteinExistence type="inferred from homology"/>
<evidence type="ECO:0000313" key="14">
    <source>
        <dbReference type="EMBL" id="MCR6095122.1"/>
    </source>
</evidence>
<dbReference type="Pfam" id="PF18075">
    <property type="entry name" value="FtsX_ECD"/>
    <property type="match status" value="1"/>
</dbReference>
<dbReference type="EMBL" id="JABXYM010000001">
    <property type="protein sequence ID" value="MCR6095122.1"/>
    <property type="molecule type" value="Genomic_DNA"/>
</dbReference>
<keyword evidence="15" id="KW-1185">Reference proteome</keyword>
<feature type="domain" description="ABC3 transporter permease C-terminal" evidence="12">
    <location>
        <begin position="175"/>
        <end position="291"/>
    </location>
</feature>
<dbReference type="GO" id="GO:0005886">
    <property type="term" value="C:plasma membrane"/>
    <property type="evidence" value="ECO:0007669"/>
    <property type="project" value="UniProtKB-SubCell"/>
</dbReference>
<dbReference type="RefSeq" id="WP_257819789.1">
    <property type="nucleotide sequence ID" value="NZ_JABXYM010000001.1"/>
</dbReference>
<dbReference type="GO" id="GO:0051301">
    <property type="term" value="P:cell division"/>
    <property type="evidence" value="ECO:0007669"/>
    <property type="project" value="UniProtKB-KW"/>
</dbReference>
<sequence>MKVRTLGRHMKEGSKNIIRNGWMTFASVSAVTVMLLVVGAFLLLIMNVNHFADSLEDDVEVRVFIERTAAEEEKEVLLDNIEDMTNIASVTFIPKEEGLEQFIDSLGEQGDYFEGLRDENPLNDVYVVRAQQPHETEMIAEEIEQFDYVEGVEYGRDIFDQLFTATDFIRIAGTVLIVGLLFTAIFLIANTIKLTIIARKREIQIMKLVGATNGFIRWPFFVEGLLLGTIGAIIPISALGYGYNYFYNTIGEQTGIDFFQFLPPNPLVVQMGILLLVIGAVVGVWGSLMSVRKFLRV</sequence>
<evidence type="ECO:0000256" key="9">
    <source>
        <dbReference type="ARBA" id="ARBA00023306"/>
    </source>
</evidence>
<feature type="domain" description="FtsX extracellular" evidence="13">
    <location>
        <begin position="59"/>
        <end position="152"/>
    </location>
</feature>
<dbReference type="Proteomes" id="UP001057753">
    <property type="component" value="Unassembled WGS sequence"/>
</dbReference>
<evidence type="ECO:0000313" key="15">
    <source>
        <dbReference type="Proteomes" id="UP001057753"/>
    </source>
</evidence>
<keyword evidence="4 10" id="KW-1003">Cell membrane</keyword>
<dbReference type="PANTHER" id="PTHR47755">
    <property type="entry name" value="CELL DIVISION PROTEIN FTSX"/>
    <property type="match status" value="1"/>
</dbReference>
<evidence type="ECO:0000256" key="2">
    <source>
        <dbReference type="ARBA" id="ARBA00007379"/>
    </source>
</evidence>
<protein>
    <recommendedName>
        <fullName evidence="3 10">Cell division protein FtsX</fullName>
    </recommendedName>
</protein>
<dbReference type="Pfam" id="PF02687">
    <property type="entry name" value="FtsX"/>
    <property type="match status" value="1"/>
</dbReference>
<feature type="transmembrane region" description="Helical" evidence="11">
    <location>
        <begin position="168"/>
        <end position="192"/>
    </location>
</feature>
<dbReference type="NCBIfam" id="NF038347">
    <property type="entry name" value="FtsX_Gpos"/>
    <property type="match status" value="1"/>
</dbReference>
<feature type="transmembrane region" description="Helical" evidence="11">
    <location>
        <begin position="225"/>
        <end position="247"/>
    </location>
</feature>
<organism evidence="14 15">
    <name type="scientific">Salipaludibacillus agaradhaerens</name>
    <name type="common">Bacillus agaradhaerens</name>
    <dbReference type="NCBI Taxonomy" id="76935"/>
    <lineage>
        <taxon>Bacteria</taxon>
        <taxon>Bacillati</taxon>
        <taxon>Bacillota</taxon>
        <taxon>Bacilli</taxon>
        <taxon>Bacillales</taxon>
        <taxon>Bacillaceae</taxon>
    </lineage>
</organism>
<comment type="similarity">
    <text evidence="2 10">Belongs to the ABC-4 integral membrane protein family. FtsX subfamily.</text>
</comment>
<comment type="caution">
    <text evidence="14">The sequence shown here is derived from an EMBL/GenBank/DDBJ whole genome shotgun (WGS) entry which is preliminary data.</text>
</comment>
<dbReference type="InterPro" id="IPR058204">
    <property type="entry name" value="FtsX_firmicutes-type"/>
</dbReference>
<evidence type="ECO:0000256" key="8">
    <source>
        <dbReference type="ARBA" id="ARBA00023136"/>
    </source>
</evidence>
<gene>
    <name evidence="14" type="ORF">HXA33_00985</name>
</gene>
<dbReference type="PIRSF" id="PIRSF003097">
    <property type="entry name" value="FtsX"/>
    <property type="match status" value="1"/>
</dbReference>
<dbReference type="InterPro" id="IPR040690">
    <property type="entry name" value="FtsX_ECD"/>
</dbReference>
<keyword evidence="8 10" id="KW-0472">Membrane</keyword>
<evidence type="ECO:0000256" key="3">
    <source>
        <dbReference type="ARBA" id="ARBA00021907"/>
    </source>
</evidence>
<dbReference type="AlphaFoldDB" id="A0A9Q4AY52"/>
<reference evidence="14" key="1">
    <citation type="submission" date="2020-06" db="EMBL/GenBank/DDBJ databases">
        <title>Insight into the genomes of haloalkaliphilic bacilli from Kenyan soda lakes.</title>
        <authorList>
            <person name="Mwirichia R."/>
            <person name="Villamizar G.C."/>
            <person name="Poehlein A."/>
            <person name="Mugweru J."/>
            <person name="Kipnyargis A."/>
            <person name="Kiplimo D."/>
            <person name="Orwa P."/>
            <person name="Daniel R."/>
        </authorList>
    </citation>
    <scope>NUCLEOTIDE SEQUENCE</scope>
    <source>
        <strain evidence="14">B1096_S55</strain>
    </source>
</reference>
<dbReference type="PANTHER" id="PTHR47755:SF1">
    <property type="entry name" value="CELL DIVISION PROTEIN FTSX"/>
    <property type="match status" value="1"/>
</dbReference>
<evidence type="ECO:0000256" key="1">
    <source>
        <dbReference type="ARBA" id="ARBA00004651"/>
    </source>
</evidence>
<evidence type="ECO:0000256" key="5">
    <source>
        <dbReference type="ARBA" id="ARBA00022618"/>
    </source>
</evidence>
<evidence type="ECO:0000256" key="7">
    <source>
        <dbReference type="ARBA" id="ARBA00022989"/>
    </source>
</evidence>
<accession>A0A9Q4AY52</accession>
<evidence type="ECO:0000259" key="12">
    <source>
        <dbReference type="Pfam" id="PF02687"/>
    </source>
</evidence>
<evidence type="ECO:0000256" key="4">
    <source>
        <dbReference type="ARBA" id="ARBA00022475"/>
    </source>
</evidence>
<keyword evidence="6 11" id="KW-0812">Transmembrane</keyword>
<feature type="transmembrane region" description="Helical" evidence="11">
    <location>
        <begin position="267"/>
        <end position="288"/>
    </location>
</feature>
<evidence type="ECO:0000256" key="10">
    <source>
        <dbReference type="PIRNR" id="PIRNR003097"/>
    </source>
</evidence>
<keyword evidence="9 10" id="KW-0131">Cell cycle</keyword>
<keyword evidence="7 11" id="KW-1133">Transmembrane helix</keyword>
<dbReference type="Gene3D" id="3.30.70.3040">
    <property type="match status" value="1"/>
</dbReference>
<comment type="function">
    <text evidence="10">Part of the ABC transporter FtsEX involved in asymmetric cellular division facilitating the initiation of sporulation.</text>
</comment>